<reference evidence="3" key="1">
    <citation type="submission" date="2016-10" db="EMBL/GenBank/DDBJ databases">
        <authorList>
            <person name="Varghese N."/>
            <person name="Submissions S."/>
        </authorList>
    </citation>
    <scope>NUCLEOTIDE SEQUENCE [LARGE SCALE GENOMIC DNA]</scope>
    <source>
        <strain evidence="3">GAS369</strain>
    </source>
</reference>
<keyword evidence="1" id="KW-0812">Transmembrane</keyword>
<keyword evidence="1" id="KW-0472">Membrane</keyword>
<dbReference type="EMBL" id="LT629750">
    <property type="protein sequence ID" value="SDS77035.1"/>
    <property type="molecule type" value="Genomic_DNA"/>
</dbReference>
<feature type="transmembrane region" description="Helical" evidence="1">
    <location>
        <begin position="60"/>
        <end position="80"/>
    </location>
</feature>
<evidence type="ECO:0000256" key="1">
    <source>
        <dbReference type="SAM" id="Phobius"/>
    </source>
</evidence>
<dbReference type="Proteomes" id="UP000243904">
    <property type="component" value="Chromosome I"/>
</dbReference>
<accession>A0A1H1UX12</accession>
<evidence type="ECO:0000313" key="3">
    <source>
        <dbReference type="Proteomes" id="UP000243904"/>
    </source>
</evidence>
<evidence type="ECO:0000313" key="2">
    <source>
        <dbReference type="EMBL" id="SDS77035.1"/>
    </source>
</evidence>
<protein>
    <submittedName>
        <fullName evidence="2">Uncharacterized protein</fullName>
    </submittedName>
</protein>
<organism evidence="2 3">
    <name type="scientific">Bradyrhizobium canariense</name>
    <dbReference type="NCBI Taxonomy" id="255045"/>
    <lineage>
        <taxon>Bacteria</taxon>
        <taxon>Pseudomonadati</taxon>
        <taxon>Pseudomonadota</taxon>
        <taxon>Alphaproteobacteria</taxon>
        <taxon>Hyphomicrobiales</taxon>
        <taxon>Nitrobacteraceae</taxon>
        <taxon>Bradyrhizobium</taxon>
    </lineage>
</organism>
<name>A0A1H1UX12_9BRAD</name>
<dbReference type="AlphaFoldDB" id="A0A1H1UX12"/>
<gene>
    <name evidence="2" type="ORF">SAMN05444158_3142</name>
</gene>
<keyword evidence="3" id="KW-1185">Reference proteome</keyword>
<proteinExistence type="predicted"/>
<keyword evidence="1" id="KW-1133">Transmembrane helix</keyword>
<dbReference type="RefSeq" id="WP_146687899.1">
    <property type="nucleotide sequence ID" value="NZ_LT629750.1"/>
</dbReference>
<sequence length="83" mass="8727">MGELLDALNAADAGIARGEPAEKSAAERAADAIQSVSQRADSAIEAGRKPGMPPDMLSRLVRQAPLQSLAIAFLVGAILFRRR</sequence>